<reference evidence="11 12" key="1">
    <citation type="submission" date="2018-05" db="EMBL/GenBank/DDBJ databases">
        <title>Genomic analysis of Gracilibacillus dipsosauri DD1 reveals novel features of a salt-tolerant amylase.</title>
        <authorList>
            <person name="Deutch C.E."/>
            <person name="Yang S."/>
        </authorList>
    </citation>
    <scope>NUCLEOTIDE SEQUENCE [LARGE SCALE GENOMIC DNA]</scope>
    <source>
        <strain evidence="11 12">DD1</strain>
    </source>
</reference>
<accession>A0A317KZB3</accession>
<evidence type="ECO:0000256" key="8">
    <source>
        <dbReference type="ARBA" id="ARBA00022927"/>
    </source>
</evidence>
<evidence type="ECO:0000256" key="2">
    <source>
        <dbReference type="ARBA" id="ARBA00010004"/>
    </source>
</evidence>
<comment type="caution">
    <text evidence="11">The sequence shown here is derived from an EMBL/GenBank/DDBJ whole genome shotgun (WGS) entry which is preliminary data.</text>
</comment>
<keyword evidence="6" id="KW-0145">Chemotaxis</keyword>
<sequence>MRNTVGLEKIRKIRDNEKNQAQMIYEQAVNDFEIKAQKLFDLLKRKETIEDKYTQSLTTGTSAEMLQSYNDYLNYLTPSILELQKQVANARDKMQYFQQNLSNQFQELKKIEKLIHKKEITRVESEKRQEAIQMDEISMRKYLINKGR</sequence>
<dbReference type="GO" id="GO:0006935">
    <property type="term" value="P:chemotaxis"/>
    <property type="evidence" value="ECO:0007669"/>
    <property type="project" value="UniProtKB-KW"/>
</dbReference>
<dbReference type="InterPro" id="IPR053716">
    <property type="entry name" value="Flag_assembly_chemotaxis_eff"/>
</dbReference>
<evidence type="ECO:0000256" key="9">
    <source>
        <dbReference type="ARBA" id="ARBA00023136"/>
    </source>
</evidence>
<dbReference type="GO" id="GO:0044781">
    <property type="term" value="P:bacterial-type flagellum organization"/>
    <property type="evidence" value="ECO:0007669"/>
    <property type="project" value="UniProtKB-KW"/>
</dbReference>
<dbReference type="InterPro" id="IPR012823">
    <property type="entry name" value="Flagell_FliJ"/>
</dbReference>
<dbReference type="AlphaFoldDB" id="A0A317KZB3"/>
<keyword evidence="7" id="KW-1005">Bacterial flagellum biogenesis</keyword>
<evidence type="ECO:0000256" key="4">
    <source>
        <dbReference type="ARBA" id="ARBA00022448"/>
    </source>
</evidence>
<keyword evidence="11" id="KW-0282">Flagellum</keyword>
<dbReference type="Pfam" id="PF02050">
    <property type="entry name" value="FliJ"/>
    <property type="match status" value="1"/>
</dbReference>
<dbReference type="RefSeq" id="WP_054859501.1">
    <property type="nucleotide sequence ID" value="NZ_JAJUIE010000001.1"/>
</dbReference>
<evidence type="ECO:0000256" key="5">
    <source>
        <dbReference type="ARBA" id="ARBA00022475"/>
    </source>
</evidence>
<keyword evidence="8" id="KW-0653">Protein transport</keyword>
<gene>
    <name evidence="11" type="primary">fliJ</name>
    <name evidence="11" type="ORF">DLJ74_10670</name>
</gene>
<protein>
    <recommendedName>
        <fullName evidence="3">Flagellar FliJ protein</fullName>
    </recommendedName>
</protein>
<evidence type="ECO:0000256" key="3">
    <source>
        <dbReference type="ARBA" id="ARBA00020392"/>
    </source>
</evidence>
<dbReference type="GO" id="GO:0005886">
    <property type="term" value="C:plasma membrane"/>
    <property type="evidence" value="ECO:0007669"/>
    <property type="project" value="UniProtKB-SubCell"/>
</dbReference>
<dbReference type="NCBIfam" id="TIGR02473">
    <property type="entry name" value="flagell_FliJ"/>
    <property type="match status" value="1"/>
</dbReference>
<evidence type="ECO:0000313" key="11">
    <source>
        <dbReference type="EMBL" id="PWU68871.1"/>
    </source>
</evidence>
<evidence type="ECO:0000256" key="7">
    <source>
        <dbReference type="ARBA" id="ARBA00022795"/>
    </source>
</evidence>
<name>A0A317KZB3_9BACI</name>
<proteinExistence type="inferred from homology"/>
<dbReference type="GO" id="GO:0071973">
    <property type="term" value="P:bacterial-type flagellum-dependent cell motility"/>
    <property type="evidence" value="ECO:0007669"/>
    <property type="project" value="InterPro"/>
</dbReference>
<keyword evidence="9" id="KW-0472">Membrane</keyword>
<comment type="similarity">
    <text evidence="2">Belongs to the FliJ family.</text>
</comment>
<organism evidence="11 12">
    <name type="scientific">Gracilibacillus dipsosauri</name>
    <dbReference type="NCBI Taxonomy" id="178340"/>
    <lineage>
        <taxon>Bacteria</taxon>
        <taxon>Bacillati</taxon>
        <taxon>Bacillota</taxon>
        <taxon>Bacilli</taxon>
        <taxon>Bacillales</taxon>
        <taxon>Bacillaceae</taxon>
        <taxon>Gracilibacillus</taxon>
    </lineage>
</organism>
<keyword evidence="4" id="KW-0813">Transport</keyword>
<evidence type="ECO:0000256" key="6">
    <source>
        <dbReference type="ARBA" id="ARBA00022500"/>
    </source>
</evidence>
<comment type="subcellular location">
    <subcellularLocation>
        <location evidence="1">Cell membrane</location>
        <topology evidence="1">Peripheral membrane protein</topology>
        <orientation evidence="1">Cytoplasmic side</orientation>
    </subcellularLocation>
</comment>
<keyword evidence="11" id="KW-0969">Cilium</keyword>
<dbReference type="EMBL" id="QGTD01000008">
    <property type="protein sequence ID" value="PWU68871.1"/>
    <property type="molecule type" value="Genomic_DNA"/>
</dbReference>
<dbReference type="Gene3D" id="1.10.287.1700">
    <property type="match status" value="1"/>
</dbReference>
<dbReference type="GO" id="GO:0015031">
    <property type="term" value="P:protein transport"/>
    <property type="evidence" value="ECO:0007669"/>
    <property type="project" value="UniProtKB-KW"/>
</dbReference>
<keyword evidence="10" id="KW-1006">Bacterial flagellum protein export</keyword>
<evidence type="ECO:0000313" key="12">
    <source>
        <dbReference type="Proteomes" id="UP000245624"/>
    </source>
</evidence>
<dbReference type="GO" id="GO:0009288">
    <property type="term" value="C:bacterial-type flagellum"/>
    <property type="evidence" value="ECO:0007669"/>
    <property type="project" value="InterPro"/>
</dbReference>
<keyword evidence="12" id="KW-1185">Reference proteome</keyword>
<keyword evidence="11" id="KW-0966">Cell projection</keyword>
<evidence type="ECO:0000256" key="1">
    <source>
        <dbReference type="ARBA" id="ARBA00004413"/>
    </source>
</evidence>
<dbReference type="Proteomes" id="UP000245624">
    <property type="component" value="Unassembled WGS sequence"/>
</dbReference>
<evidence type="ECO:0000256" key="10">
    <source>
        <dbReference type="ARBA" id="ARBA00023225"/>
    </source>
</evidence>
<keyword evidence="5" id="KW-1003">Cell membrane</keyword>
<dbReference type="OrthoDB" id="2968361at2"/>